<keyword evidence="2" id="KW-1134">Transmembrane beta strand</keyword>
<keyword evidence="2" id="KW-0564">Palmitate</keyword>
<dbReference type="GO" id="GO:0015562">
    <property type="term" value="F:efflux transmembrane transporter activity"/>
    <property type="evidence" value="ECO:0007669"/>
    <property type="project" value="InterPro"/>
</dbReference>
<dbReference type="STRING" id="592050.SAMN05421875_10248"/>
<evidence type="ECO:0000256" key="2">
    <source>
        <dbReference type="RuleBase" id="RU362097"/>
    </source>
</evidence>
<evidence type="ECO:0000313" key="3">
    <source>
        <dbReference type="EMBL" id="SDZ81585.1"/>
    </source>
</evidence>
<comment type="similarity">
    <text evidence="1 2">Belongs to the outer membrane factor (OMF) (TC 1.B.17) family.</text>
</comment>
<keyword evidence="2" id="KW-0472">Membrane</keyword>
<dbReference type="Pfam" id="PF02321">
    <property type="entry name" value="OEP"/>
    <property type="match status" value="2"/>
</dbReference>
<sequence length="497" mass="52715">MLNVFTPRRTAGACAARLPAATVLAAAALLAGCSMMPTYERPAAPVAAQWPAVGAAQGTTAAAAATGTTAAADLPWQDFVGDARLRELVALALQNNRDLRVAMLSIEQARAQYQIRRADQLPTINAAATGNRQPATDGSGRISSTYTAGLAMASWEIDFFGRVASLKEAALAQFLATQEARSAVQTSLVASVVSTWLSLQTNEELLALTQRTLATRDDSLRLNRLRFDQGVTSALDLRQAESLTAAARSTLAQQQRLRALDVNALTLLVGQALPERLLPTPQGDERAVALRDVPEGMPSDLLERRPDIRQAEQQLIAANANIGAARAAFFPRIALTASAGTASNALSGLFKSGSWGWTLAPQAVLPIFDAGRNQAGLDSARAGREIAVAQYDKAIQSAFREVADALAGRATLGEQVRAQQEQATAEVDRFRLADLRYRNGVASYLDVLDAQRALFATQQALAQTQLAQRQNQVALYKALGGGWRDAVASAASTGAQN</sequence>
<dbReference type="Gene3D" id="1.20.1600.10">
    <property type="entry name" value="Outer membrane efflux proteins (OEP)"/>
    <property type="match status" value="1"/>
</dbReference>
<keyword evidence="4" id="KW-1185">Reference proteome</keyword>
<accession>A0A1H3W354</accession>
<dbReference type="EMBL" id="FNQJ01000002">
    <property type="protein sequence ID" value="SDZ81585.1"/>
    <property type="molecule type" value="Genomic_DNA"/>
</dbReference>
<dbReference type="RefSeq" id="WP_092696788.1">
    <property type="nucleotide sequence ID" value="NZ_CAXIQL010000022.1"/>
</dbReference>
<evidence type="ECO:0000256" key="1">
    <source>
        <dbReference type="ARBA" id="ARBA00007613"/>
    </source>
</evidence>
<comment type="subcellular location">
    <subcellularLocation>
        <location evidence="2">Cell membrane</location>
        <topology evidence="2">Lipid-anchor</topology>
    </subcellularLocation>
</comment>
<dbReference type="SUPFAM" id="SSF56954">
    <property type="entry name" value="Outer membrane efflux proteins (OEP)"/>
    <property type="match status" value="1"/>
</dbReference>
<dbReference type="GO" id="GO:0005886">
    <property type="term" value="C:plasma membrane"/>
    <property type="evidence" value="ECO:0007669"/>
    <property type="project" value="UniProtKB-SubCell"/>
</dbReference>
<protein>
    <submittedName>
        <fullName evidence="3">Outer membrane protein, multidrug efflux system</fullName>
    </submittedName>
</protein>
<dbReference type="Gene3D" id="2.20.200.10">
    <property type="entry name" value="Outer membrane efflux proteins (OEP)"/>
    <property type="match status" value="1"/>
</dbReference>
<feature type="chain" id="PRO_5011331154" evidence="2">
    <location>
        <begin position="26"/>
        <end position="497"/>
    </location>
</feature>
<dbReference type="PANTHER" id="PTHR30203:SF32">
    <property type="entry name" value="CATION EFFLUX SYSTEM PROTEIN CUSC"/>
    <property type="match status" value="1"/>
</dbReference>
<dbReference type="Proteomes" id="UP000199002">
    <property type="component" value="Unassembled WGS sequence"/>
</dbReference>
<evidence type="ECO:0000313" key="4">
    <source>
        <dbReference type="Proteomes" id="UP000199002"/>
    </source>
</evidence>
<name>A0A1H3W354_9BURK</name>
<dbReference type="InterPro" id="IPR003423">
    <property type="entry name" value="OMP_efflux"/>
</dbReference>
<gene>
    <name evidence="3" type="ORF">SAMN05421875_10248</name>
</gene>
<keyword evidence="2" id="KW-0449">Lipoprotein</keyword>
<keyword evidence="2" id="KW-0732">Signal</keyword>
<feature type="signal peptide" evidence="2">
    <location>
        <begin position="1"/>
        <end position="25"/>
    </location>
</feature>
<organism evidence="3 4">
    <name type="scientific">Acidovorax soli</name>
    <dbReference type="NCBI Taxonomy" id="592050"/>
    <lineage>
        <taxon>Bacteria</taxon>
        <taxon>Pseudomonadati</taxon>
        <taxon>Pseudomonadota</taxon>
        <taxon>Betaproteobacteria</taxon>
        <taxon>Burkholderiales</taxon>
        <taxon>Comamonadaceae</taxon>
        <taxon>Acidovorax</taxon>
    </lineage>
</organism>
<dbReference type="InterPro" id="IPR010131">
    <property type="entry name" value="MdtP/NodT-like"/>
</dbReference>
<proteinExistence type="inferred from homology"/>
<dbReference type="NCBIfam" id="TIGR01845">
    <property type="entry name" value="outer_NodT"/>
    <property type="match status" value="1"/>
</dbReference>
<dbReference type="PANTHER" id="PTHR30203">
    <property type="entry name" value="OUTER MEMBRANE CATION EFFLUX PROTEIN"/>
    <property type="match status" value="1"/>
</dbReference>
<reference evidence="4" key="1">
    <citation type="submission" date="2016-10" db="EMBL/GenBank/DDBJ databases">
        <authorList>
            <person name="Varghese N."/>
            <person name="Submissions S."/>
        </authorList>
    </citation>
    <scope>NUCLEOTIDE SEQUENCE [LARGE SCALE GENOMIC DNA]</scope>
    <source>
        <strain evidence="4">DSM 25157</strain>
    </source>
</reference>
<keyword evidence="2" id="KW-0812">Transmembrane</keyword>
<dbReference type="AlphaFoldDB" id="A0A1H3W354"/>
<dbReference type="GeneID" id="34233985"/>